<comment type="caution">
    <text evidence="4">The sequence shown here is derived from an EMBL/GenBank/DDBJ whole genome shotgun (WGS) entry which is preliminary data.</text>
</comment>
<keyword evidence="2 4" id="KW-0808">Transferase</keyword>
<protein>
    <submittedName>
        <fullName evidence="4">Class I SAM-dependent methyltransferase</fullName>
    </submittedName>
</protein>
<dbReference type="EMBL" id="SCWB01000001">
    <property type="protein sequence ID" value="TDM13087.1"/>
    <property type="molecule type" value="Genomic_DNA"/>
</dbReference>
<dbReference type="AlphaFoldDB" id="A0A4R6BXK7"/>
<dbReference type="Gene3D" id="3.40.50.150">
    <property type="entry name" value="Vaccinia Virus protein VP39"/>
    <property type="match status" value="1"/>
</dbReference>
<dbReference type="Proteomes" id="UP000294802">
    <property type="component" value="Unassembled WGS sequence"/>
</dbReference>
<feature type="domain" description="Methyltransferase" evidence="3">
    <location>
        <begin position="36"/>
        <end position="125"/>
    </location>
</feature>
<sequence>MAYEAFAALYDSLMYDQPYDKWIEVTAPYIDGAAAVLDLGCGTGSFTVLLPDTLTRVGVDLSEDMLAVAAQKNPAIHWIMQDITELDLGMQFELITCYCDSLNYIPSEDVLTVFRRVKEHLTADGTFIFDVHSEWKMAHLFNGETYTDETEDVTYIWNTFPGDEKNSVWHELSFFVKDKAGKYDRYDETHFQQTLSVSEYERLLNEAGLNVIKKFADFLPDAEIDNHSERVFFVVTH</sequence>
<accession>A0A4R6BXK7</accession>
<evidence type="ECO:0000259" key="3">
    <source>
        <dbReference type="Pfam" id="PF13649"/>
    </source>
</evidence>
<dbReference type="RefSeq" id="WP_133442691.1">
    <property type="nucleotide sequence ID" value="NZ_SCWB01000001.1"/>
</dbReference>
<evidence type="ECO:0000256" key="1">
    <source>
        <dbReference type="ARBA" id="ARBA00022603"/>
    </source>
</evidence>
<dbReference type="CDD" id="cd02440">
    <property type="entry name" value="AdoMet_MTases"/>
    <property type="match status" value="1"/>
</dbReference>
<dbReference type="Gene3D" id="2.20.25.110">
    <property type="entry name" value="S-adenosyl-L-methionine-dependent methyltransferases"/>
    <property type="match status" value="1"/>
</dbReference>
<evidence type="ECO:0000256" key="2">
    <source>
        <dbReference type="ARBA" id="ARBA00022679"/>
    </source>
</evidence>
<dbReference type="InterPro" id="IPR029063">
    <property type="entry name" value="SAM-dependent_MTases_sf"/>
</dbReference>
<gene>
    <name evidence="4" type="ORF">ERX29_00350</name>
</gene>
<dbReference type="Pfam" id="PF13649">
    <property type="entry name" value="Methyltransf_25"/>
    <property type="match status" value="1"/>
</dbReference>
<keyword evidence="5" id="KW-1185">Reference proteome</keyword>
<keyword evidence="1 4" id="KW-0489">Methyltransferase</keyword>
<evidence type="ECO:0000313" key="4">
    <source>
        <dbReference type="EMBL" id="TDM13087.1"/>
    </source>
</evidence>
<organism evidence="4 5">
    <name type="scientific">Macrococcus lamae</name>
    <dbReference type="NCBI Taxonomy" id="198484"/>
    <lineage>
        <taxon>Bacteria</taxon>
        <taxon>Bacillati</taxon>
        <taxon>Bacillota</taxon>
        <taxon>Bacilli</taxon>
        <taxon>Bacillales</taxon>
        <taxon>Staphylococcaceae</taxon>
        <taxon>Macrococcus</taxon>
    </lineage>
</organism>
<dbReference type="PANTHER" id="PTHR43861:SF1">
    <property type="entry name" value="TRANS-ACONITATE 2-METHYLTRANSFERASE"/>
    <property type="match status" value="1"/>
</dbReference>
<name>A0A4R6BXK7_9STAP</name>
<dbReference type="PANTHER" id="PTHR43861">
    <property type="entry name" value="TRANS-ACONITATE 2-METHYLTRANSFERASE-RELATED"/>
    <property type="match status" value="1"/>
</dbReference>
<dbReference type="GO" id="GO:0032259">
    <property type="term" value="P:methylation"/>
    <property type="evidence" value="ECO:0007669"/>
    <property type="project" value="UniProtKB-KW"/>
</dbReference>
<reference evidence="4 5" key="1">
    <citation type="submission" date="2019-01" db="EMBL/GenBank/DDBJ databases">
        <title>Draft genome sequences of the type strains of six Macrococcus species.</title>
        <authorList>
            <person name="Mazhar S."/>
            <person name="Altermann E."/>
            <person name="Hill C."/>
            <person name="Mcauliffe O."/>
        </authorList>
    </citation>
    <scope>NUCLEOTIDE SEQUENCE [LARGE SCALE GENOMIC DNA]</scope>
    <source>
        <strain evidence="4 5">CCM4815</strain>
    </source>
</reference>
<dbReference type="GO" id="GO:0008168">
    <property type="term" value="F:methyltransferase activity"/>
    <property type="evidence" value="ECO:0007669"/>
    <property type="project" value="UniProtKB-KW"/>
</dbReference>
<dbReference type="InterPro" id="IPR041698">
    <property type="entry name" value="Methyltransf_25"/>
</dbReference>
<proteinExistence type="predicted"/>
<evidence type="ECO:0000313" key="5">
    <source>
        <dbReference type="Proteomes" id="UP000294802"/>
    </source>
</evidence>
<dbReference type="SUPFAM" id="SSF53335">
    <property type="entry name" value="S-adenosyl-L-methionine-dependent methyltransferases"/>
    <property type="match status" value="1"/>
</dbReference>
<dbReference type="OrthoDB" id="9811589at2"/>